<proteinExistence type="predicted"/>
<reference evidence="7 9" key="2">
    <citation type="journal article" date="2018" name="Plant J.">
        <title>The Physcomitrella patens chromosome-scale assembly reveals moss genome structure and evolution.</title>
        <authorList>
            <person name="Lang D."/>
            <person name="Ullrich K.K."/>
            <person name="Murat F."/>
            <person name="Fuchs J."/>
            <person name="Jenkins J."/>
            <person name="Haas F.B."/>
            <person name="Piednoel M."/>
            <person name="Gundlach H."/>
            <person name="Van Bel M."/>
            <person name="Meyberg R."/>
            <person name="Vives C."/>
            <person name="Morata J."/>
            <person name="Symeonidi A."/>
            <person name="Hiss M."/>
            <person name="Muchero W."/>
            <person name="Kamisugi Y."/>
            <person name="Saleh O."/>
            <person name="Blanc G."/>
            <person name="Decker E.L."/>
            <person name="van Gessel N."/>
            <person name="Grimwood J."/>
            <person name="Hayes R.D."/>
            <person name="Graham S.W."/>
            <person name="Gunter L.E."/>
            <person name="McDaniel S.F."/>
            <person name="Hoernstein S.N.W."/>
            <person name="Larsson A."/>
            <person name="Li F.W."/>
            <person name="Perroud P.F."/>
            <person name="Phillips J."/>
            <person name="Ranjan P."/>
            <person name="Rokshar D.S."/>
            <person name="Rothfels C.J."/>
            <person name="Schneider L."/>
            <person name="Shu S."/>
            <person name="Stevenson D.W."/>
            <person name="Thummler F."/>
            <person name="Tillich M."/>
            <person name="Villarreal Aguilar J.C."/>
            <person name="Widiez T."/>
            <person name="Wong G.K."/>
            <person name="Wymore A."/>
            <person name="Zhang Y."/>
            <person name="Zimmer A.D."/>
            <person name="Quatrano R.S."/>
            <person name="Mayer K.F.X."/>
            <person name="Goodstein D."/>
            <person name="Casacuberta J.M."/>
            <person name="Vandepoele K."/>
            <person name="Reski R."/>
            <person name="Cuming A.C."/>
            <person name="Tuskan G.A."/>
            <person name="Maumus F."/>
            <person name="Salse J."/>
            <person name="Schmutz J."/>
            <person name="Rensing S.A."/>
        </authorList>
    </citation>
    <scope>NUCLEOTIDE SEQUENCE [LARGE SCALE GENOMIC DNA]</scope>
    <source>
        <strain evidence="8 9">cv. Gransden 2004</strain>
    </source>
</reference>
<dbReference type="PANTHER" id="PTHR21230">
    <property type="entry name" value="VESICLE TRANSPORT V-SNARE PROTEIN VTI1-RELATED"/>
    <property type="match status" value="1"/>
</dbReference>
<dbReference type="GO" id="GO:0012507">
    <property type="term" value="C:ER to Golgi transport vesicle membrane"/>
    <property type="evidence" value="ECO:0000318"/>
    <property type="project" value="GO_Central"/>
</dbReference>
<dbReference type="Proteomes" id="UP000006727">
    <property type="component" value="Chromosome 1"/>
</dbReference>
<dbReference type="GO" id="GO:0031201">
    <property type="term" value="C:SNARE complex"/>
    <property type="evidence" value="ECO:0000318"/>
    <property type="project" value="GO_Central"/>
</dbReference>
<evidence type="ECO:0000313" key="8">
    <source>
        <dbReference type="EnsemblPlants" id="Pp3c1_24590V3.1"/>
    </source>
</evidence>
<keyword evidence="5" id="KW-1133">Transmembrane helix</keyword>
<keyword evidence="2" id="KW-0813">Transport</keyword>
<dbReference type="EnsemblPlants" id="Pp3c1_24590V3.2">
    <property type="protein sequence ID" value="Pp3c1_24590V3.2"/>
    <property type="gene ID" value="Pp3c1_24590"/>
</dbReference>
<dbReference type="STRING" id="3218.A0A2K1L9I6"/>
<accession>A0A2K1L9I6</accession>
<dbReference type="EnsemblPlants" id="Pp3c1_24590V3.1">
    <property type="protein sequence ID" value="Pp3c1_24590V3.1"/>
    <property type="gene ID" value="Pp3c1_24590"/>
</dbReference>
<evidence type="ECO:0000313" key="9">
    <source>
        <dbReference type="Proteomes" id="UP000006727"/>
    </source>
</evidence>
<protein>
    <recommendedName>
        <fullName evidence="10">t-SNARE coiled-coil homology domain-containing protein</fullName>
    </recommendedName>
</protein>
<dbReference type="GO" id="GO:0000149">
    <property type="term" value="F:SNARE binding"/>
    <property type="evidence" value="ECO:0000318"/>
    <property type="project" value="GO_Central"/>
</dbReference>
<dbReference type="InParanoid" id="A0A2K1L9I6"/>
<dbReference type="GO" id="GO:0005794">
    <property type="term" value="C:Golgi apparatus"/>
    <property type="evidence" value="ECO:0000318"/>
    <property type="project" value="GO_Central"/>
</dbReference>
<dbReference type="PaxDb" id="3218-PP1S59_92V6.1"/>
<dbReference type="GO" id="GO:0005789">
    <property type="term" value="C:endoplasmic reticulum membrane"/>
    <property type="evidence" value="ECO:0000318"/>
    <property type="project" value="GO_Central"/>
</dbReference>
<name>A0A2K1L9I6_PHYPA</name>
<evidence type="ECO:0000313" key="7">
    <source>
        <dbReference type="EMBL" id="PNR62696.1"/>
    </source>
</evidence>
<dbReference type="GO" id="GO:0015031">
    <property type="term" value="P:protein transport"/>
    <property type="evidence" value="ECO:0007669"/>
    <property type="project" value="UniProtKB-KW"/>
</dbReference>
<reference evidence="7 9" key="1">
    <citation type="journal article" date="2008" name="Science">
        <title>The Physcomitrella genome reveals evolutionary insights into the conquest of land by plants.</title>
        <authorList>
            <person name="Rensing S."/>
            <person name="Lang D."/>
            <person name="Zimmer A."/>
            <person name="Terry A."/>
            <person name="Salamov A."/>
            <person name="Shapiro H."/>
            <person name="Nishiyama T."/>
            <person name="Perroud P.-F."/>
            <person name="Lindquist E."/>
            <person name="Kamisugi Y."/>
            <person name="Tanahashi T."/>
            <person name="Sakakibara K."/>
            <person name="Fujita T."/>
            <person name="Oishi K."/>
            <person name="Shin-I T."/>
            <person name="Kuroki Y."/>
            <person name="Toyoda A."/>
            <person name="Suzuki Y."/>
            <person name="Hashimoto A."/>
            <person name="Yamaguchi K."/>
            <person name="Sugano A."/>
            <person name="Kohara Y."/>
            <person name="Fujiyama A."/>
            <person name="Anterola A."/>
            <person name="Aoki S."/>
            <person name="Ashton N."/>
            <person name="Barbazuk W.B."/>
            <person name="Barker E."/>
            <person name="Bennetzen J."/>
            <person name="Bezanilla M."/>
            <person name="Blankenship R."/>
            <person name="Cho S.H."/>
            <person name="Dutcher S."/>
            <person name="Estelle M."/>
            <person name="Fawcett J.A."/>
            <person name="Gundlach H."/>
            <person name="Hanada K."/>
            <person name="Heyl A."/>
            <person name="Hicks K.A."/>
            <person name="Hugh J."/>
            <person name="Lohr M."/>
            <person name="Mayer K."/>
            <person name="Melkozernov A."/>
            <person name="Murata T."/>
            <person name="Nelson D."/>
            <person name="Pils B."/>
            <person name="Prigge M."/>
            <person name="Reiss B."/>
            <person name="Renner T."/>
            <person name="Rombauts S."/>
            <person name="Rushton P."/>
            <person name="Sanderfoot A."/>
            <person name="Schween G."/>
            <person name="Shiu S.-H."/>
            <person name="Stueber K."/>
            <person name="Theodoulou F.L."/>
            <person name="Tu H."/>
            <person name="Van de Peer Y."/>
            <person name="Verrier P.J."/>
            <person name="Waters E."/>
            <person name="Wood A."/>
            <person name="Yang L."/>
            <person name="Cove D."/>
            <person name="Cuming A."/>
            <person name="Hasebe M."/>
            <person name="Lucas S."/>
            <person name="Mishler D.B."/>
            <person name="Reski R."/>
            <person name="Grigoriev I."/>
            <person name="Quatrano R.S."/>
            <person name="Boore J.L."/>
        </authorList>
    </citation>
    <scope>NUCLEOTIDE SEQUENCE [LARGE SCALE GENOMIC DNA]</scope>
    <source>
        <strain evidence="8 9">cv. Gransden 2004</strain>
    </source>
</reference>
<keyword evidence="4" id="KW-0653">Protein transport</keyword>
<evidence type="ECO:0000256" key="2">
    <source>
        <dbReference type="ARBA" id="ARBA00022448"/>
    </source>
</evidence>
<evidence type="ECO:0000256" key="4">
    <source>
        <dbReference type="ARBA" id="ARBA00022927"/>
    </source>
</evidence>
<dbReference type="Gramene" id="Pp3c1_24590V3.2">
    <property type="protein sequence ID" value="Pp3c1_24590V3.2"/>
    <property type="gene ID" value="Pp3c1_24590"/>
</dbReference>
<dbReference type="GO" id="GO:0005484">
    <property type="term" value="F:SNAP receptor activity"/>
    <property type="evidence" value="ECO:0000318"/>
    <property type="project" value="GO_Central"/>
</dbReference>
<evidence type="ECO:0008006" key="10">
    <source>
        <dbReference type="Google" id="ProtNLM"/>
    </source>
</evidence>
<evidence type="ECO:0000256" key="3">
    <source>
        <dbReference type="ARBA" id="ARBA00022692"/>
    </source>
</evidence>
<keyword evidence="6" id="KW-0472">Membrane</keyword>
<organism evidence="7">
    <name type="scientific">Physcomitrium patens</name>
    <name type="common">Spreading-leaved earth moss</name>
    <name type="synonym">Physcomitrella patens</name>
    <dbReference type="NCBI Taxonomy" id="3218"/>
    <lineage>
        <taxon>Eukaryota</taxon>
        <taxon>Viridiplantae</taxon>
        <taxon>Streptophyta</taxon>
        <taxon>Embryophyta</taxon>
        <taxon>Bryophyta</taxon>
        <taxon>Bryophytina</taxon>
        <taxon>Bryopsida</taxon>
        <taxon>Funariidae</taxon>
        <taxon>Funariales</taxon>
        <taxon>Funariaceae</taxon>
        <taxon>Physcomitrium</taxon>
    </lineage>
</organism>
<evidence type="ECO:0000256" key="1">
    <source>
        <dbReference type="ARBA" id="ARBA00004211"/>
    </source>
</evidence>
<dbReference type="PANTHER" id="PTHR21230:SF79">
    <property type="entry name" value="T-SNARE COILED-COIL HOMOLOGY DOMAIN-CONTAINING PROTEIN"/>
    <property type="match status" value="1"/>
</dbReference>
<reference evidence="8" key="3">
    <citation type="submission" date="2020-12" db="UniProtKB">
        <authorList>
            <consortium name="EnsemblPlants"/>
        </authorList>
    </citation>
    <scope>IDENTIFICATION</scope>
</reference>
<comment type="subcellular location">
    <subcellularLocation>
        <location evidence="1">Membrane</location>
        <topology evidence="1">Single-pass type IV membrane protein</topology>
    </subcellularLocation>
</comment>
<dbReference type="EMBL" id="ABEU02000001">
    <property type="protein sequence ID" value="PNR62696.1"/>
    <property type="molecule type" value="Genomic_DNA"/>
</dbReference>
<dbReference type="Gramene" id="Pp3c1_24590V3.1">
    <property type="protein sequence ID" value="Pp3c1_24590V3.1"/>
    <property type="gene ID" value="Pp3c1_24590"/>
</dbReference>
<evidence type="ECO:0000256" key="5">
    <source>
        <dbReference type="ARBA" id="ARBA00022989"/>
    </source>
</evidence>
<keyword evidence="9" id="KW-1185">Reference proteome</keyword>
<dbReference type="SUPFAM" id="SSF58038">
    <property type="entry name" value="SNARE fusion complex"/>
    <property type="match status" value="1"/>
</dbReference>
<sequence>MAAELPPEIMAFEAEVQQIFKDLNNPARYRRRNEGFQRLDKIKDLEKQRKQLEELTGKMRGVKRWGTKKIFSVKIVGRISYMLSSSYSDGFIYRILKDFDQGIKDDPTNLELNKTVAEKKKSLIRELNTYIALRKTFSSTISSKAELFEGGSQAGTATNQAYRVASTMSNQELLQVGRKQMDEMDKSIERSKRVVEDTLHIGTETAVTLKAQVYNDVNSS</sequence>
<gene>
    <name evidence="7" type="ORF">PHYPA_001120</name>
</gene>
<dbReference type="GO" id="GO:0031902">
    <property type="term" value="C:late endosome membrane"/>
    <property type="evidence" value="ECO:0000318"/>
    <property type="project" value="GO_Central"/>
</dbReference>
<dbReference type="GO" id="GO:0006906">
    <property type="term" value="P:vesicle fusion"/>
    <property type="evidence" value="ECO:0000318"/>
    <property type="project" value="GO_Central"/>
</dbReference>
<dbReference type="AlphaFoldDB" id="A0A2K1L9I6"/>
<keyword evidence="3" id="KW-0812">Transmembrane</keyword>
<evidence type="ECO:0000256" key="6">
    <source>
        <dbReference type="ARBA" id="ARBA00023136"/>
    </source>
</evidence>